<sequence>MKGNIEEFAPLFTKTIKAAQIYGTSHPTFLNFYTPCYQSLVSFLRENHNLTLQIERFTIHYAGQIIYEEREKDLSIAFRLFRDGIREINFIDGLNSDEFMIFLETISRSAKEQDIALNLWECDLSHINFYVVEEEEEDLGYKIPEMPEFNNIDYEERFYEILKKEAIDLAEPVNPEISAEELKLIKTEIVESEKRPLIGMAINTLTNILKTEPSPLVIESLIEILELCINKQDFNNASRIVERLKDYPEINVLQRFENEITIISFANFVNTISDRTFNDFVAFVGFFPKRSVPHFLKMITAVAKRERADLLRARLAYICQDDIEPVLGSLKNSNLKVVTNAILILGMMKRKEAILHLQEFFFHPEEDIRIAVIQTVAEIGEIKLIPQFIDDPSPRVRIKALQTLTQHRYPRVYNKILEKIKKSSFFEIELPEQKEYFNCLVANGDKKLIKDLEKMLFKWVLFGRKRYQIIRRLSAQALAQISDEDALKILKTGARKRNRDIKTACEQALKLIQQ</sequence>
<accession>A0A7C4TFT6</accession>
<dbReference type="SUPFAM" id="SSF48371">
    <property type="entry name" value="ARM repeat"/>
    <property type="match status" value="1"/>
</dbReference>
<name>A0A7C4TFT6_UNCW3</name>
<dbReference type="AlphaFoldDB" id="A0A7C4TFT6"/>
<dbReference type="EMBL" id="DTGZ01000012">
    <property type="protein sequence ID" value="HGV96803.1"/>
    <property type="molecule type" value="Genomic_DNA"/>
</dbReference>
<organism evidence="1">
    <name type="scientific">candidate division WOR-3 bacterium</name>
    <dbReference type="NCBI Taxonomy" id="2052148"/>
    <lineage>
        <taxon>Bacteria</taxon>
        <taxon>Bacteria division WOR-3</taxon>
    </lineage>
</organism>
<proteinExistence type="predicted"/>
<comment type="caution">
    <text evidence="1">The sequence shown here is derived from an EMBL/GenBank/DDBJ whole genome shotgun (WGS) entry which is preliminary data.</text>
</comment>
<dbReference type="InterPro" id="IPR016024">
    <property type="entry name" value="ARM-type_fold"/>
</dbReference>
<protein>
    <submittedName>
        <fullName evidence="1">HEAT repeat domain-containing protein</fullName>
    </submittedName>
</protein>
<evidence type="ECO:0000313" key="1">
    <source>
        <dbReference type="EMBL" id="HGV96803.1"/>
    </source>
</evidence>
<dbReference type="Gene3D" id="1.25.10.10">
    <property type="entry name" value="Leucine-rich Repeat Variant"/>
    <property type="match status" value="1"/>
</dbReference>
<gene>
    <name evidence="1" type="ORF">ENV60_00700</name>
</gene>
<reference evidence="1" key="1">
    <citation type="journal article" date="2020" name="mSystems">
        <title>Genome- and Community-Level Interaction Insights into Carbon Utilization and Element Cycling Functions of Hydrothermarchaeota in Hydrothermal Sediment.</title>
        <authorList>
            <person name="Zhou Z."/>
            <person name="Liu Y."/>
            <person name="Xu W."/>
            <person name="Pan J."/>
            <person name="Luo Z.H."/>
            <person name="Li M."/>
        </authorList>
    </citation>
    <scope>NUCLEOTIDE SEQUENCE [LARGE SCALE GENOMIC DNA]</scope>
    <source>
        <strain evidence="1">SpSt-774</strain>
    </source>
</reference>
<dbReference type="InterPro" id="IPR011989">
    <property type="entry name" value="ARM-like"/>
</dbReference>